<gene>
    <name evidence="2" type="ORF">L2689_08970</name>
</gene>
<dbReference type="EMBL" id="JAKILK010000003">
    <property type="protein sequence ID" value="MCL1117371.1"/>
    <property type="molecule type" value="Genomic_DNA"/>
</dbReference>
<dbReference type="Pfam" id="PF00583">
    <property type="entry name" value="Acetyltransf_1"/>
    <property type="match status" value="1"/>
</dbReference>
<dbReference type="Gene3D" id="3.40.630.30">
    <property type="match status" value="1"/>
</dbReference>
<organism evidence="2 3">
    <name type="scientific">Shewanella aestuarii</name>
    <dbReference type="NCBI Taxonomy" id="1028752"/>
    <lineage>
        <taxon>Bacteria</taxon>
        <taxon>Pseudomonadati</taxon>
        <taxon>Pseudomonadota</taxon>
        <taxon>Gammaproteobacteria</taxon>
        <taxon>Alteromonadales</taxon>
        <taxon>Shewanellaceae</taxon>
        <taxon>Shewanella</taxon>
    </lineage>
</organism>
<dbReference type="InterPro" id="IPR000182">
    <property type="entry name" value="GNAT_dom"/>
</dbReference>
<proteinExistence type="predicted"/>
<keyword evidence="3" id="KW-1185">Reference proteome</keyword>
<sequence>MSKWTDGEMPASFIDKLAKDGYVSEVNIYLNGKKYRQIIATGMIDLSNGFIDAIFVNPQHMGLGMGKEMLAYLERLAVEAGLSLLTLESTLNAAEFYRKCGFIGDEISVYQSPRGFNLDCIIMSKKLV</sequence>
<dbReference type="InterPro" id="IPR016181">
    <property type="entry name" value="Acyl_CoA_acyltransferase"/>
</dbReference>
<protein>
    <submittedName>
        <fullName evidence="2">GNAT family N-acetyltransferase</fullName>
    </submittedName>
</protein>
<dbReference type="CDD" id="cd04301">
    <property type="entry name" value="NAT_SF"/>
    <property type="match status" value="1"/>
</dbReference>
<name>A0ABT0L0X2_9GAMM</name>
<evidence type="ECO:0000313" key="3">
    <source>
        <dbReference type="Proteomes" id="UP001203212"/>
    </source>
</evidence>
<evidence type="ECO:0000259" key="1">
    <source>
        <dbReference type="PROSITE" id="PS51186"/>
    </source>
</evidence>
<dbReference type="PROSITE" id="PS51186">
    <property type="entry name" value="GNAT"/>
    <property type="match status" value="1"/>
</dbReference>
<feature type="domain" description="N-acetyltransferase" evidence="1">
    <location>
        <begin position="1"/>
        <end position="128"/>
    </location>
</feature>
<comment type="caution">
    <text evidence="2">The sequence shown here is derived from an EMBL/GenBank/DDBJ whole genome shotgun (WGS) entry which is preliminary data.</text>
</comment>
<reference evidence="2 3" key="1">
    <citation type="submission" date="2022-01" db="EMBL/GenBank/DDBJ databases">
        <title>Whole genome-based taxonomy of the Shewanellaceae.</title>
        <authorList>
            <person name="Martin-Rodriguez A.J."/>
        </authorList>
    </citation>
    <scope>NUCLEOTIDE SEQUENCE [LARGE SCALE GENOMIC DNA]</scope>
    <source>
        <strain evidence="2 3">JCM 17801</strain>
    </source>
</reference>
<dbReference type="RefSeq" id="WP_229778224.1">
    <property type="nucleotide sequence ID" value="NZ_BMOT01000003.1"/>
</dbReference>
<evidence type="ECO:0000313" key="2">
    <source>
        <dbReference type="EMBL" id="MCL1117371.1"/>
    </source>
</evidence>
<dbReference type="Proteomes" id="UP001203212">
    <property type="component" value="Unassembled WGS sequence"/>
</dbReference>
<dbReference type="SUPFAM" id="SSF55729">
    <property type="entry name" value="Acyl-CoA N-acyltransferases (Nat)"/>
    <property type="match status" value="1"/>
</dbReference>
<accession>A0ABT0L0X2</accession>